<dbReference type="Pfam" id="PF07549">
    <property type="entry name" value="Sec_GG"/>
    <property type="match status" value="1"/>
</dbReference>
<evidence type="ECO:0000256" key="2">
    <source>
        <dbReference type="ARBA" id="ARBA00022448"/>
    </source>
</evidence>
<organism evidence="11 12">
    <name type="scientific">Marinobacterium aestuariivivens</name>
    <dbReference type="NCBI Taxonomy" id="1698799"/>
    <lineage>
        <taxon>Bacteria</taxon>
        <taxon>Pseudomonadati</taxon>
        <taxon>Pseudomonadota</taxon>
        <taxon>Gammaproteobacteria</taxon>
        <taxon>Oceanospirillales</taxon>
        <taxon>Oceanospirillaceae</taxon>
        <taxon>Marinobacterium</taxon>
    </lineage>
</organism>
<dbReference type="Proteomes" id="UP001596422">
    <property type="component" value="Unassembled WGS sequence"/>
</dbReference>
<dbReference type="InterPro" id="IPR055344">
    <property type="entry name" value="SecD_SecF_C_bact"/>
</dbReference>
<feature type="transmembrane region" description="Helical" evidence="9">
    <location>
        <begin position="131"/>
        <end position="148"/>
    </location>
</feature>
<evidence type="ECO:0000256" key="4">
    <source>
        <dbReference type="ARBA" id="ARBA00022692"/>
    </source>
</evidence>
<dbReference type="InterPro" id="IPR005665">
    <property type="entry name" value="SecF_bac"/>
</dbReference>
<dbReference type="SUPFAM" id="SSF82866">
    <property type="entry name" value="Multidrug efflux transporter AcrB transmembrane domain"/>
    <property type="match status" value="1"/>
</dbReference>
<proteinExistence type="inferred from homology"/>
<dbReference type="NCBIfam" id="TIGR00916">
    <property type="entry name" value="2A0604s01"/>
    <property type="match status" value="1"/>
</dbReference>
<dbReference type="InterPro" id="IPR048634">
    <property type="entry name" value="SecD_SecF_C"/>
</dbReference>
<comment type="subunit">
    <text evidence="9">Forms a complex with SecD. Part of the essential Sec protein translocation apparatus which comprises SecA, SecYEG and auxiliary proteins SecDF-YajC and YidC.</text>
</comment>
<evidence type="ECO:0000256" key="7">
    <source>
        <dbReference type="ARBA" id="ARBA00023010"/>
    </source>
</evidence>
<feature type="transmembrane region" description="Helical" evidence="9">
    <location>
        <begin position="155"/>
        <end position="176"/>
    </location>
</feature>
<dbReference type="Gene3D" id="1.20.1640.10">
    <property type="entry name" value="Multidrug efflux transporter AcrB transmembrane domain"/>
    <property type="match status" value="1"/>
</dbReference>
<feature type="transmembrane region" description="Helical" evidence="9">
    <location>
        <begin position="182"/>
        <end position="203"/>
    </location>
</feature>
<keyword evidence="4 9" id="KW-0812">Transmembrane</keyword>
<comment type="similarity">
    <text evidence="9">Belongs to the SecD/SecF family. SecF subfamily.</text>
</comment>
<keyword evidence="12" id="KW-1185">Reference proteome</keyword>
<keyword evidence="5 9" id="KW-0653">Protein transport</keyword>
<keyword evidence="2 9" id="KW-0813">Transport</keyword>
<dbReference type="InterPro" id="IPR022813">
    <property type="entry name" value="SecD/SecF_arch_bac"/>
</dbReference>
<feature type="transmembrane region" description="Helical" evidence="9">
    <location>
        <begin position="258"/>
        <end position="278"/>
    </location>
</feature>
<gene>
    <name evidence="9 11" type="primary">secF</name>
    <name evidence="11" type="ORF">ACFQDL_31680</name>
</gene>
<comment type="function">
    <text evidence="9">Part of the Sec protein translocase complex. Interacts with the SecYEG preprotein conducting channel. SecDF uses the proton motive force (PMF) to complete protein translocation after the ATP-dependent function of SecA.</text>
</comment>
<feature type="domain" description="Protein export membrane protein SecD/SecF C-terminal" evidence="10">
    <location>
        <begin position="102"/>
        <end position="285"/>
    </location>
</feature>
<comment type="caution">
    <text evidence="9">Lacks conserved residue(s) required for the propagation of feature annotation.</text>
</comment>
<evidence type="ECO:0000256" key="6">
    <source>
        <dbReference type="ARBA" id="ARBA00022989"/>
    </source>
</evidence>
<evidence type="ECO:0000313" key="12">
    <source>
        <dbReference type="Proteomes" id="UP001596422"/>
    </source>
</evidence>
<accession>A0ABW2A9P9</accession>
<evidence type="ECO:0000256" key="5">
    <source>
        <dbReference type="ARBA" id="ARBA00022927"/>
    </source>
</evidence>
<evidence type="ECO:0000256" key="8">
    <source>
        <dbReference type="ARBA" id="ARBA00023136"/>
    </source>
</evidence>
<dbReference type="InterPro" id="IPR022645">
    <property type="entry name" value="SecD/SecF_bac"/>
</dbReference>
<dbReference type="NCBIfam" id="TIGR00966">
    <property type="entry name" value="transloc_SecF"/>
    <property type="match status" value="1"/>
</dbReference>
<dbReference type="InterPro" id="IPR022646">
    <property type="entry name" value="SecD/SecF_CS"/>
</dbReference>
<reference evidence="12" key="1">
    <citation type="journal article" date="2019" name="Int. J. Syst. Evol. Microbiol.">
        <title>The Global Catalogue of Microorganisms (GCM) 10K type strain sequencing project: providing services to taxonomists for standard genome sequencing and annotation.</title>
        <authorList>
            <consortium name="The Broad Institute Genomics Platform"/>
            <consortium name="The Broad Institute Genome Sequencing Center for Infectious Disease"/>
            <person name="Wu L."/>
            <person name="Ma J."/>
        </authorList>
    </citation>
    <scope>NUCLEOTIDE SEQUENCE [LARGE SCALE GENOMIC DNA]</scope>
    <source>
        <strain evidence="12">NBRC 111756</strain>
    </source>
</reference>
<protein>
    <recommendedName>
        <fullName evidence="9">Protein-export membrane protein SecF</fullName>
    </recommendedName>
</protein>
<dbReference type="PANTHER" id="PTHR30081:SF8">
    <property type="entry name" value="PROTEIN TRANSLOCASE SUBUNIT SECF"/>
    <property type="match status" value="1"/>
</dbReference>
<keyword evidence="3 9" id="KW-1003">Cell membrane</keyword>
<keyword evidence="8 9" id="KW-0472">Membrane</keyword>
<dbReference type="Pfam" id="PF02355">
    <property type="entry name" value="SecD_SecF_C"/>
    <property type="match status" value="1"/>
</dbReference>
<keyword evidence="7 9" id="KW-0811">Translocation</keyword>
<evidence type="ECO:0000256" key="9">
    <source>
        <dbReference type="HAMAP-Rule" id="MF_01464"/>
    </source>
</evidence>
<dbReference type="HAMAP" id="MF_01464_B">
    <property type="entry name" value="SecF_B"/>
    <property type="match status" value="1"/>
</dbReference>
<dbReference type="RefSeq" id="WP_379913862.1">
    <property type="nucleotide sequence ID" value="NZ_JBHSWE010000002.1"/>
</dbReference>
<dbReference type="PANTHER" id="PTHR30081">
    <property type="entry name" value="PROTEIN-EXPORT MEMBRANE PROTEIN SEC"/>
    <property type="match status" value="1"/>
</dbReference>
<keyword evidence="6 9" id="KW-1133">Transmembrane helix</keyword>
<comment type="caution">
    <text evidence="11">The sequence shown here is derived from an EMBL/GenBank/DDBJ whole genome shotgun (WGS) entry which is preliminary data.</text>
</comment>
<evidence type="ECO:0000259" key="10">
    <source>
        <dbReference type="Pfam" id="PF02355"/>
    </source>
</evidence>
<feature type="transmembrane region" description="Helical" evidence="9">
    <location>
        <begin position="234"/>
        <end position="252"/>
    </location>
</feature>
<name>A0ABW2A9P9_9GAMM</name>
<evidence type="ECO:0000256" key="3">
    <source>
        <dbReference type="ARBA" id="ARBA00022475"/>
    </source>
</evidence>
<dbReference type="PRINTS" id="PR01755">
    <property type="entry name" value="SECFTRNLCASE"/>
</dbReference>
<evidence type="ECO:0000313" key="11">
    <source>
        <dbReference type="EMBL" id="MFC6674158.1"/>
    </source>
</evidence>
<comment type="subcellular location">
    <subcellularLocation>
        <location evidence="1 9">Cell membrane</location>
        <topology evidence="1 9">Multi-pass membrane protein</topology>
    </subcellularLocation>
</comment>
<dbReference type="EMBL" id="JBHSWE010000002">
    <property type="protein sequence ID" value="MFC6674158.1"/>
    <property type="molecule type" value="Genomic_DNA"/>
</dbReference>
<evidence type="ECO:0000256" key="1">
    <source>
        <dbReference type="ARBA" id="ARBA00004651"/>
    </source>
</evidence>
<sequence length="304" mass="33399">MKPAILNFMAIRQLTALTSLLLVLLSVLSLSISGLQLGLDFTGGTLIELSYGAPAPLDLIRVTLEKRGFDNALVQSFGSPTEVLIRLATSYRPGVGEEVQQLLQQATESKVSLLRTEFVGAQVGEDLRERSGLGVLVALGAIMLYVTFRFQFKFALGALVALFHDVIIVLGAFSLFRWEFDLTVLAAILAVIGYSLNDSLVVADRIRENFRRLRLDDTCEIINRSLTEILSRTLMTSLTTLLVVVALFLFGGEMIHGFATALLIGISVGTYSSIYVASDLLLRMNFRREDLVPPDTEPQEDARP</sequence>